<reference evidence="9 10" key="1">
    <citation type="submission" date="2021-12" db="EMBL/GenBank/DDBJ databases">
        <title>Genome seq of p7.</title>
        <authorList>
            <person name="Seo T."/>
        </authorList>
    </citation>
    <scope>NUCLEOTIDE SEQUENCE [LARGE SCALE GENOMIC DNA]</scope>
    <source>
        <strain evidence="9 10">P7</strain>
    </source>
</reference>
<evidence type="ECO:0000256" key="4">
    <source>
        <dbReference type="ARBA" id="ARBA00023277"/>
    </source>
</evidence>
<dbReference type="Proteomes" id="UP001201463">
    <property type="component" value="Unassembled WGS sequence"/>
</dbReference>
<dbReference type="PANTHER" id="PTHR31297">
    <property type="entry name" value="GLUCAN ENDO-1,6-BETA-GLUCOSIDASE B"/>
    <property type="match status" value="1"/>
</dbReference>
<dbReference type="InterPro" id="IPR017853">
    <property type="entry name" value="GH"/>
</dbReference>
<protein>
    <submittedName>
        <fullName evidence="9">Cellulase family glycosylhydrolase</fullName>
    </submittedName>
</protein>
<dbReference type="SMART" id="SM00060">
    <property type="entry name" value="FN3"/>
    <property type="match status" value="1"/>
</dbReference>
<comment type="similarity">
    <text evidence="1">Belongs to the glycosyl hydrolase 5 (cellulase A) family.</text>
</comment>
<evidence type="ECO:0000256" key="1">
    <source>
        <dbReference type="ARBA" id="ARBA00005641"/>
    </source>
</evidence>
<evidence type="ECO:0000256" key="3">
    <source>
        <dbReference type="ARBA" id="ARBA00023001"/>
    </source>
</evidence>
<dbReference type="InterPro" id="IPR050386">
    <property type="entry name" value="Glycosyl_hydrolase_5"/>
</dbReference>
<dbReference type="InterPro" id="IPR036116">
    <property type="entry name" value="FN3_sf"/>
</dbReference>
<evidence type="ECO:0000256" key="7">
    <source>
        <dbReference type="SAM" id="SignalP"/>
    </source>
</evidence>
<dbReference type="PROSITE" id="PS50853">
    <property type="entry name" value="FN3"/>
    <property type="match status" value="1"/>
</dbReference>
<dbReference type="InterPro" id="IPR008979">
    <property type="entry name" value="Galactose-bd-like_sf"/>
</dbReference>
<keyword evidence="2" id="KW-0378">Hydrolase</keyword>
<evidence type="ECO:0000313" key="9">
    <source>
        <dbReference type="EMBL" id="MCE4536945.1"/>
    </source>
</evidence>
<feature type="signal peptide" evidence="7">
    <location>
        <begin position="1"/>
        <end position="22"/>
    </location>
</feature>
<dbReference type="PANTHER" id="PTHR31297:SF41">
    <property type="entry name" value="ENDOGLUCANASE, PUTATIVE (AFU_ORTHOLOGUE AFUA_5G01830)-RELATED"/>
    <property type="match status" value="1"/>
</dbReference>
<evidence type="ECO:0000256" key="5">
    <source>
        <dbReference type="ARBA" id="ARBA00023295"/>
    </source>
</evidence>
<feature type="domain" description="Fibronectin type-III" evidence="8">
    <location>
        <begin position="554"/>
        <end position="646"/>
    </location>
</feature>
<dbReference type="InterPro" id="IPR003961">
    <property type="entry name" value="FN3_dom"/>
</dbReference>
<dbReference type="Gene3D" id="2.60.40.10">
    <property type="entry name" value="Immunoglobulins"/>
    <property type="match status" value="2"/>
</dbReference>
<dbReference type="SUPFAM" id="SSF51445">
    <property type="entry name" value="(Trans)glycosidases"/>
    <property type="match status" value="1"/>
</dbReference>
<dbReference type="RefSeq" id="WP_233390656.1">
    <property type="nucleotide sequence ID" value="NZ_JAJTWT010000002.1"/>
</dbReference>
<dbReference type="SUPFAM" id="SSF49265">
    <property type="entry name" value="Fibronectin type III"/>
    <property type="match status" value="1"/>
</dbReference>
<dbReference type="Pfam" id="PF00150">
    <property type="entry name" value="Cellulase"/>
    <property type="match status" value="1"/>
</dbReference>
<dbReference type="InterPro" id="IPR001547">
    <property type="entry name" value="Glyco_hydro_5"/>
</dbReference>
<keyword evidence="3" id="KW-0136">Cellulose degradation</keyword>
<dbReference type="SUPFAM" id="SSF49785">
    <property type="entry name" value="Galactose-binding domain-like"/>
    <property type="match status" value="1"/>
</dbReference>
<dbReference type="InterPro" id="IPR013783">
    <property type="entry name" value="Ig-like_fold"/>
</dbReference>
<accession>A0ABS8XB66</accession>
<comment type="caution">
    <text evidence="9">The sequence shown here is derived from an EMBL/GenBank/DDBJ whole genome shotgun (WGS) entry which is preliminary data.</text>
</comment>
<keyword evidence="6" id="KW-0624">Polysaccharide degradation</keyword>
<keyword evidence="10" id="KW-1185">Reference proteome</keyword>
<evidence type="ECO:0000259" key="8">
    <source>
        <dbReference type="PROSITE" id="PS50853"/>
    </source>
</evidence>
<sequence>MKSPHRISALVLALGVAGFAQAQSCGSGAGTTVCLTANGTSSNVQLGWTVSGAVSGLQVYRNTSSDPNGRQRIAQLPVGDRSYVDTTAVAGTHYWYWVKFTTVAGMYNTGAADAQAGATAPPPAVSAVVSTTADFSAPATPRMNQRAYYRVTGSKLTSATALDVADCVGMNLLASSSTELRFSCMPSFGDGTKAITVKAASGGAPLYSSWISVQAATTPLPMPTVGFNLGNTFESTWGHPDPTQAVFTNAAKAGFNAVRIPCAWDFNSDKTTGQINAAYLAKVKQSVDWALAAGMHVMINIHWDGGWFENHIGDTVDPAIDARLKSLWQQIATAFAGYDNRLLFAVANEPNADTVTKTRTLFAYYKTFIDTVRAAGGKNANRWLVLQGTDPSWFTLPADPTPGRLMMEYHNYTPSLFTIIHGDQSWGKAIYYWGRAYHYAGDPTRNATSWEEGYIDSGMQQLKEAFIDKGVPVLIGELQAAPAPGLTGAAQTWNKASTLYWNKYAMESAQGHGMSPFYWSTPNSPFDYATGAILDQPVVTVLTGGAASAPPNGAPKAVTGLVAKAAGSGQVNLSWNAVAGASSYQLYRSAESGYQPTVAAVSGITGTSYSDAGLNPGTTYYYKVVAANASGISGDSPEAYASTSGANPDPAKFSFETDTQRWSFSGGQITGIATSTAQKFAGQRSLAVNISASAAGSSSLDLSDLTVPAGATITFRVWAPAGHTISSIVPFMQDYNWGWTQSWSGSPAANGWSTVTLQVPANAVSPLKRLSLQFNTGGAWAGTVYVDSISVVAP</sequence>
<dbReference type="Gene3D" id="3.20.20.80">
    <property type="entry name" value="Glycosidases"/>
    <property type="match status" value="1"/>
</dbReference>
<dbReference type="CDD" id="cd00063">
    <property type="entry name" value="FN3"/>
    <property type="match status" value="1"/>
</dbReference>
<evidence type="ECO:0000256" key="2">
    <source>
        <dbReference type="ARBA" id="ARBA00022801"/>
    </source>
</evidence>
<evidence type="ECO:0000256" key="6">
    <source>
        <dbReference type="ARBA" id="ARBA00023326"/>
    </source>
</evidence>
<gene>
    <name evidence="9" type="ORF">LXT12_06745</name>
</gene>
<name>A0ABS8XB66_9BURK</name>
<dbReference type="Gene3D" id="2.60.120.260">
    <property type="entry name" value="Galactose-binding domain-like"/>
    <property type="match status" value="1"/>
</dbReference>
<evidence type="ECO:0000313" key="10">
    <source>
        <dbReference type="Proteomes" id="UP001201463"/>
    </source>
</evidence>
<keyword evidence="4" id="KW-0119">Carbohydrate metabolism</keyword>
<keyword evidence="7" id="KW-0732">Signal</keyword>
<proteinExistence type="inferred from homology"/>
<feature type="chain" id="PRO_5045522907" evidence="7">
    <location>
        <begin position="23"/>
        <end position="794"/>
    </location>
</feature>
<organism evidence="9 10">
    <name type="scientific">Pelomonas caseinilytica</name>
    <dbReference type="NCBI Taxonomy" id="2906763"/>
    <lineage>
        <taxon>Bacteria</taxon>
        <taxon>Pseudomonadati</taxon>
        <taxon>Pseudomonadota</taxon>
        <taxon>Betaproteobacteria</taxon>
        <taxon>Burkholderiales</taxon>
        <taxon>Sphaerotilaceae</taxon>
        <taxon>Roseateles</taxon>
    </lineage>
</organism>
<keyword evidence="5" id="KW-0326">Glycosidase</keyword>
<dbReference type="EMBL" id="JAJTWT010000002">
    <property type="protein sequence ID" value="MCE4536945.1"/>
    <property type="molecule type" value="Genomic_DNA"/>
</dbReference>